<evidence type="ECO:0000313" key="2">
    <source>
        <dbReference type="Proteomes" id="UP000075455"/>
    </source>
</evidence>
<dbReference type="STRING" id="81408.B4119_4090"/>
<dbReference type="Proteomes" id="UP000075455">
    <property type="component" value="Unassembled WGS sequence"/>
</dbReference>
<proteinExistence type="predicted"/>
<reference evidence="1 2" key="1">
    <citation type="submission" date="2016-01" db="EMBL/GenBank/DDBJ databases">
        <title>Draft Genome Sequences of Seven Thermophilic Sporeformers Isolated from Foods.</title>
        <authorList>
            <person name="Berendsen E.M."/>
            <person name="Wells-Bennik M.H."/>
            <person name="Krawcyk A.O."/>
            <person name="De Jong A."/>
            <person name="Holsappel S."/>
            <person name="Eijlander R.T."/>
            <person name="Kuipers O.P."/>
        </authorList>
    </citation>
    <scope>NUCLEOTIDE SEQUENCE [LARGE SCALE GENOMIC DNA]</scope>
    <source>
        <strain evidence="1 2">B4119</strain>
    </source>
</reference>
<gene>
    <name evidence="1" type="ORF">B4119_4090</name>
</gene>
<comment type="caution">
    <text evidence="1">The sequence shown here is derived from an EMBL/GenBank/DDBJ whole genome shotgun (WGS) entry which is preliminary data.</text>
</comment>
<name>A0A150LVI0_9BACL</name>
<organism evidence="1 2">
    <name type="scientific">Saccharococcus caldoxylosilyticus</name>
    <dbReference type="NCBI Taxonomy" id="81408"/>
    <lineage>
        <taxon>Bacteria</taxon>
        <taxon>Bacillati</taxon>
        <taxon>Bacillota</taxon>
        <taxon>Bacilli</taxon>
        <taxon>Bacillales</taxon>
        <taxon>Anoxybacillaceae</taxon>
        <taxon>Saccharococcus</taxon>
    </lineage>
</organism>
<protein>
    <submittedName>
        <fullName evidence="1">Uncharacterized protein</fullName>
    </submittedName>
</protein>
<dbReference type="AlphaFoldDB" id="A0A150LVI0"/>
<accession>A0A150LVI0</accession>
<evidence type="ECO:0000313" key="1">
    <source>
        <dbReference type="EMBL" id="KYD16298.1"/>
    </source>
</evidence>
<sequence>MIEKVCLGAFLGRCIKKMQQAKNAFYFLSPSQVRPFLCLTPL</sequence>
<dbReference type="EMBL" id="LQYS01000033">
    <property type="protein sequence ID" value="KYD16298.1"/>
    <property type="molecule type" value="Genomic_DNA"/>
</dbReference>